<organism evidence="2 3">
    <name type="scientific">Mycena pura</name>
    <dbReference type="NCBI Taxonomy" id="153505"/>
    <lineage>
        <taxon>Eukaryota</taxon>
        <taxon>Fungi</taxon>
        <taxon>Dikarya</taxon>
        <taxon>Basidiomycota</taxon>
        <taxon>Agaricomycotina</taxon>
        <taxon>Agaricomycetes</taxon>
        <taxon>Agaricomycetidae</taxon>
        <taxon>Agaricales</taxon>
        <taxon>Marasmiineae</taxon>
        <taxon>Mycenaceae</taxon>
        <taxon>Mycena</taxon>
    </lineage>
</organism>
<evidence type="ECO:0000313" key="2">
    <source>
        <dbReference type="EMBL" id="KAJ7197392.1"/>
    </source>
</evidence>
<keyword evidence="3" id="KW-1185">Reference proteome</keyword>
<protein>
    <submittedName>
        <fullName evidence="2">Uncharacterized protein</fullName>
    </submittedName>
</protein>
<evidence type="ECO:0000313" key="3">
    <source>
        <dbReference type="Proteomes" id="UP001219525"/>
    </source>
</evidence>
<name>A0AAD6Y5B2_9AGAR</name>
<dbReference type="AlphaFoldDB" id="A0AAD6Y5B2"/>
<dbReference type="Proteomes" id="UP001219525">
    <property type="component" value="Unassembled WGS sequence"/>
</dbReference>
<proteinExistence type="predicted"/>
<dbReference type="EMBL" id="JARJCW010000078">
    <property type="protein sequence ID" value="KAJ7197392.1"/>
    <property type="molecule type" value="Genomic_DNA"/>
</dbReference>
<gene>
    <name evidence="2" type="ORF">GGX14DRAFT_667917</name>
</gene>
<keyword evidence="1" id="KW-0732">Signal</keyword>
<evidence type="ECO:0000256" key="1">
    <source>
        <dbReference type="SAM" id="SignalP"/>
    </source>
</evidence>
<accession>A0AAD6Y5B2</accession>
<comment type="caution">
    <text evidence="2">The sequence shown here is derived from an EMBL/GenBank/DDBJ whole genome shotgun (WGS) entry which is preliminary data.</text>
</comment>
<feature type="signal peptide" evidence="1">
    <location>
        <begin position="1"/>
        <end position="20"/>
    </location>
</feature>
<sequence>MYTFGMKFLILMAAAATATANPLLTFPGPPAYVRSSKYQSTKSSSTASGFTGTALGGFSCFHENGGSPTSFTTWTASIVPGSGTTSHVVPGLVCQTGDFCSGVLQLSNGTIFLEGDTPAIVCI</sequence>
<feature type="chain" id="PRO_5042065311" evidence="1">
    <location>
        <begin position="21"/>
        <end position="123"/>
    </location>
</feature>
<reference evidence="2" key="1">
    <citation type="submission" date="2023-03" db="EMBL/GenBank/DDBJ databases">
        <title>Massive genome expansion in bonnet fungi (Mycena s.s.) driven by repeated elements and novel gene families across ecological guilds.</title>
        <authorList>
            <consortium name="Lawrence Berkeley National Laboratory"/>
            <person name="Harder C.B."/>
            <person name="Miyauchi S."/>
            <person name="Viragh M."/>
            <person name="Kuo A."/>
            <person name="Thoen E."/>
            <person name="Andreopoulos B."/>
            <person name="Lu D."/>
            <person name="Skrede I."/>
            <person name="Drula E."/>
            <person name="Henrissat B."/>
            <person name="Morin E."/>
            <person name="Kohler A."/>
            <person name="Barry K."/>
            <person name="LaButti K."/>
            <person name="Morin E."/>
            <person name="Salamov A."/>
            <person name="Lipzen A."/>
            <person name="Mereny Z."/>
            <person name="Hegedus B."/>
            <person name="Baldrian P."/>
            <person name="Stursova M."/>
            <person name="Weitz H."/>
            <person name="Taylor A."/>
            <person name="Grigoriev I.V."/>
            <person name="Nagy L.G."/>
            <person name="Martin F."/>
            <person name="Kauserud H."/>
        </authorList>
    </citation>
    <scope>NUCLEOTIDE SEQUENCE</scope>
    <source>
        <strain evidence="2">9144</strain>
    </source>
</reference>